<evidence type="ECO:0000259" key="5">
    <source>
        <dbReference type="Pfam" id="PF09084"/>
    </source>
</evidence>
<feature type="chain" id="PRO_5017313226" evidence="4">
    <location>
        <begin position="36"/>
        <end position="341"/>
    </location>
</feature>
<reference evidence="6 7" key="1">
    <citation type="journal article" date="2014" name="Int. J. Syst. Evol. Microbiol.">
        <title>Streptomyces hoynatensis sp. nov., isolated from deep marine sediment.</title>
        <authorList>
            <person name="Veyisoglu A."/>
            <person name="Sahin N."/>
        </authorList>
    </citation>
    <scope>NUCLEOTIDE SEQUENCE [LARGE SCALE GENOMIC DNA]</scope>
    <source>
        <strain evidence="6 7">KCTC 29097</strain>
    </source>
</reference>
<dbReference type="PANTHER" id="PTHR30024">
    <property type="entry name" value="ALIPHATIC SULFONATES-BINDING PROTEIN-RELATED"/>
    <property type="match status" value="1"/>
</dbReference>
<dbReference type="PROSITE" id="PS51257">
    <property type="entry name" value="PROKAR_LIPOPROTEIN"/>
    <property type="match status" value="1"/>
</dbReference>
<evidence type="ECO:0000256" key="1">
    <source>
        <dbReference type="ARBA" id="ARBA00004418"/>
    </source>
</evidence>
<dbReference type="Pfam" id="PF09084">
    <property type="entry name" value="NMT1"/>
    <property type="match status" value="1"/>
</dbReference>
<sequence>MKARTRTRRRARRFLAAAFALLAVATAGGCMSSHAADSDPLTWKVGVMPCSSDCGFLHMAQEQGFYEKHGVHVEFVQLQSSSQIYPALAAGEVDAIEQSPGDLLIAAQGGGLHATIIGSSMQGMPYAIYAGREYDSLADLAGKSVAISSPTGLPALVARSMLERSGVDWGSVDLVNAGGNADRYRAVVAGAVDAASSPADYVPQAEADGVRVLALSPDLIPQYPRYMIVANDESLDRKPEAARRYLAAMIEGLRYAYDHQNEARQVSAEALGTTPDDPAVTYLDDLIRERHLVDPDGGVDMSMLRYQEGVLEEADQITEDIDLESLVDTSYQQAALRMLEE</sequence>
<keyword evidence="7" id="KW-1185">Reference proteome</keyword>
<proteinExistence type="inferred from homology"/>
<dbReference type="RefSeq" id="WP_120684789.1">
    <property type="nucleotide sequence ID" value="NZ_RBAL01000028.1"/>
</dbReference>
<dbReference type="InterPro" id="IPR015168">
    <property type="entry name" value="SsuA/THI5"/>
</dbReference>
<feature type="domain" description="SsuA/THI5-like" evidence="5">
    <location>
        <begin position="56"/>
        <end position="263"/>
    </location>
</feature>
<evidence type="ECO:0000256" key="4">
    <source>
        <dbReference type="SAM" id="SignalP"/>
    </source>
</evidence>
<gene>
    <name evidence="6" type="ORF">D7294_29070</name>
</gene>
<dbReference type="AlphaFoldDB" id="A0A3A9YLJ3"/>
<feature type="signal peptide" evidence="4">
    <location>
        <begin position="1"/>
        <end position="35"/>
    </location>
</feature>
<organism evidence="6 7">
    <name type="scientific">Streptomyces hoynatensis</name>
    <dbReference type="NCBI Taxonomy" id="1141874"/>
    <lineage>
        <taxon>Bacteria</taxon>
        <taxon>Bacillati</taxon>
        <taxon>Actinomycetota</taxon>
        <taxon>Actinomycetes</taxon>
        <taxon>Kitasatosporales</taxon>
        <taxon>Streptomycetaceae</taxon>
        <taxon>Streptomyces</taxon>
    </lineage>
</organism>
<dbReference type="GO" id="GO:0042597">
    <property type="term" value="C:periplasmic space"/>
    <property type="evidence" value="ECO:0007669"/>
    <property type="project" value="UniProtKB-SubCell"/>
</dbReference>
<dbReference type="PANTHER" id="PTHR30024:SF47">
    <property type="entry name" value="TAURINE-BINDING PERIPLASMIC PROTEIN"/>
    <property type="match status" value="1"/>
</dbReference>
<accession>A0A3A9YLJ3</accession>
<keyword evidence="3 4" id="KW-0732">Signal</keyword>
<evidence type="ECO:0000313" key="6">
    <source>
        <dbReference type="EMBL" id="RKN37100.1"/>
    </source>
</evidence>
<dbReference type="SUPFAM" id="SSF53850">
    <property type="entry name" value="Periplasmic binding protein-like II"/>
    <property type="match status" value="1"/>
</dbReference>
<dbReference type="Proteomes" id="UP000272474">
    <property type="component" value="Unassembled WGS sequence"/>
</dbReference>
<protein>
    <submittedName>
        <fullName evidence="6">ABC transporter substrate-binding protein</fullName>
    </submittedName>
</protein>
<name>A0A3A9YLJ3_9ACTN</name>
<comment type="similarity">
    <text evidence="2">Belongs to the bacterial solute-binding protein SsuA/TauA family.</text>
</comment>
<comment type="caution">
    <text evidence="6">The sequence shown here is derived from an EMBL/GenBank/DDBJ whole genome shotgun (WGS) entry which is preliminary data.</text>
</comment>
<evidence type="ECO:0000313" key="7">
    <source>
        <dbReference type="Proteomes" id="UP000272474"/>
    </source>
</evidence>
<evidence type="ECO:0000256" key="3">
    <source>
        <dbReference type="ARBA" id="ARBA00022729"/>
    </source>
</evidence>
<dbReference type="EMBL" id="RBAL01000028">
    <property type="protein sequence ID" value="RKN37100.1"/>
    <property type="molecule type" value="Genomic_DNA"/>
</dbReference>
<comment type="subcellular location">
    <subcellularLocation>
        <location evidence="1">Periplasm</location>
    </subcellularLocation>
</comment>
<evidence type="ECO:0000256" key="2">
    <source>
        <dbReference type="ARBA" id="ARBA00010742"/>
    </source>
</evidence>
<dbReference type="OrthoDB" id="8877897at2"/>
<dbReference type="Gene3D" id="3.40.190.10">
    <property type="entry name" value="Periplasmic binding protein-like II"/>
    <property type="match status" value="2"/>
</dbReference>